<dbReference type="OrthoDB" id="2425403at2759"/>
<evidence type="ECO:0000259" key="6">
    <source>
        <dbReference type="PROSITE" id="PS50158"/>
    </source>
</evidence>
<accession>A0A166FH98</accession>
<evidence type="ECO:0000256" key="1">
    <source>
        <dbReference type="ARBA" id="ARBA00022723"/>
    </source>
</evidence>
<dbReference type="SMART" id="SM00343">
    <property type="entry name" value="ZnF_C2HC"/>
    <property type="match status" value="1"/>
</dbReference>
<keyword evidence="2 4" id="KW-0863">Zinc-finger</keyword>
<evidence type="ECO:0000313" key="8">
    <source>
        <dbReference type="EMBL" id="KZN07780.1"/>
    </source>
</evidence>
<evidence type="ECO:0000259" key="7">
    <source>
        <dbReference type="PROSITE" id="PS51999"/>
    </source>
</evidence>
<dbReference type="AlphaFoldDB" id="A0A166FH98"/>
<name>A0A166FH98_DAUCS</name>
<sequence>MTMWSYNYPNYERMLCNSSPGASYADYLLPVAFDSEYYNYHYYYYPSTSISNNIILLNHQQHNPYHYRMDYPSVPIRNLFAGELPLFHQSVPIRSHRAHPHPYRASYPVRSRWARRPDPAPCSVRPRRACRARPDPAPFSVRPRRACRARPDPAPFSVRPRRAHPDYAPCPVRPRQADPHRAPCPPCPVRPRRVRVLAPRRRRNNTRSCGLNVQFSLQVSKVGNQRRVFRNPSCFRGLAQGRTTTYQGSRHLGEGKGKRSRNFPMRTPLQVSSLPKTRRIRYPSHFQASAFKKRKRSHARTKSSFQAPAFQKRSYKQVPLRVSNQRRKRSHKFKKWFPLRVSNQWRKRSHRSYACFRCKKQGHFAIRCPLNLMHNKSRIPSPVPVFVGEDGLQYSPPSLICQCGLRCLLKFKKFQEKTSRKAFTCSLRSCRIFRWEDEVNKDELISVPKCQCGAGFCRQCTESGRKYFACPIKKGQGACTFFKLLNDESLINNKHVDERITPPNLTVGDCTGTFPVNSVQKESRSSCVPDTVKRYPKQRKISGNQKLELMEMELECEEDASSKTLRKCHKRFRNGAPKYDRSFLQHCR</sequence>
<dbReference type="GO" id="GO:0008270">
    <property type="term" value="F:zinc ion binding"/>
    <property type="evidence" value="ECO:0007669"/>
    <property type="project" value="UniProtKB-KW"/>
</dbReference>
<evidence type="ECO:0000256" key="3">
    <source>
        <dbReference type="ARBA" id="ARBA00022833"/>
    </source>
</evidence>
<feature type="region of interest" description="Disordered" evidence="5">
    <location>
        <begin position="141"/>
        <end position="160"/>
    </location>
</feature>
<comment type="caution">
    <text evidence="8">The sequence shown here is derived from an EMBL/GenBank/DDBJ whole genome shotgun (WGS) entry which is preliminary data.</text>
</comment>
<keyword evidence="3" id="KW-0862">Zinc</keyword>
<dbReference type="InterPro" id="IPR036875">
    <property type="entry name" value="Znf_CCHC_sf"/>
</dbReference>
<dbReference type="PROSITE" id="PS50158">
    <property type="entry name" value="ZF_CCHC"/>
    <property type="match status" value="1"/>
</dbReference>
<feature type="domain" description="CCHC-type" evidence="6">
    <location>
        <begin position="355"/>
        <end position="369"/>
    </location>
</feature>
<dbReference type="InterPro" id="IPR010666">
    <property type="entry name" value="Znf_GRF"/>
</dbReference>
<dbReference type="Gene3D" id="4.10.60.10">
    <property type="entry name" value="Zinc finger, CCHC-type"/>
    <property type="match status" value="1"/>
</dbReference>
<gene>
    <name evidence="8" type="ORF">DCAR_008617</name>
</gene>
<dbReference type="EMBL" id="LNRQ01000002">
    <property type="protein sequence ID" value="KZN07780.1"/>
    <property type="molecule type" value="Genomic_DNA"/>
</dbReference>
<dbReference type="KEGG" id="dcr:108208495"/>
<dbReference type="Gramene" id="KZN07780">
    <property type="protein sequence ID" value="KZN07780"/>
    <property type="gene ID" value="DCAR_008617"/>
</dbReference>
<evidence type="ECO:0000256" key="4">
    <source>
        <dbReference type="PROSITE-ProRule" id="PRU00047"/>
    </source>
</evidence>
<feature type="domain" description="GRF-type" evidence="7">
    <location>
        <begin position="401"/>
        <end position="439"/>
    </location>
</feature>
<organism evidence="8">
    <name type="scientific">Daucus carota subsp. sativus</name>
    <name type="common">Carrot</name>
    <dbReference type="NCBI Taxonomy" id="79200"/>
    <lineage>
        <taxon>Eukaryota</taxon>
        <taxon>Viridiplantae</taxon>
        <taxon>Streptophyta</taxon>
        <taxon>Embryophyta</taxon>
        <taxon>Tracheophyta</taxon>
        <taxon>Spermatophyta</taxon>
        <taxon>Magnoliopsida</taxon>
        <taxon>eudicotyledons</taxon>
        <taxon>Gunneridae</taxon>
        <taxon>Pentapetalae</taxon>
        <taxon>asterids</taxon>
        <taxon>campanulids</taxon>
        <taxon>Apiales</taxon>
        <taxon>Apiaceae</taxon>
        <taxon>Apioideae</taxon>
        <taxon>Scandiceae</taxon>
        <taxon>Daucinae</taxon>
        <taxon>Daucus</taxon>
        <taxon>Daucus sect. Daucus</taxon>
    </lineage>
</organism>
<reference evidence="8" key="1">
    <citation type="journal article" date="2016" name="Nat. Genet.">
        <title>A high-quality carrot genome assembly provides new insights into carotenoid accumulation and asterid genome evolution.</title>
        <authorList>
            <person name="Iorizzo M."/>
            <person name="Ellison S."/>
            <person name="Senalik D."/>
            <person name="Zeng P."/>
            <person name="Satapoomin P."/>
            <person name="Huang J."/>
            <person name="Bowman M."/>
            <person name="Iovene M."/>
            <person name="Sanseverino W."/>
            <person name="Cavagnaro P."/>
            <person name="Yildiz M."/>
            <person name="Macko-Podgorni A."/>
            <person name="Moranska E."/>
            <person name="Grzebelus E."/>
            <person name="Grzebelus D."/>
            <person name="Ashrafi H."/>
            <person name="Zheng Z."/>
            <person name="Cheng S."/>
            <person name="Spooner D."/>
            <person name="Van Deynze A."/>
            <person name="Simon P."/>
        </authorList>
    </citation>
    <scope>NUCLEOTIDE SEQUENCE [LARGE SCALE GENOMIC DNA]</scope>
    <source>
        <tissue evidence="8">Leaf</tissue>
    </source>
</reference>
<dbReference type="InterPro" id="IPR001878">
    <property type="entry name" value="Znf_CCHC"/>
</dbReference>
<protein>
    <submittedName>
        <fullName evidence="8">Uncharacterized protein</fullName>
    </submittedName>
</protein>
<dbReference type="PROSITE" id="PS51999">
    <property type="entry name" value="ZF_GRF"/>
    <property type="match status" value="1"/>
</dbReference>
<proteinExistence type="predicted"/>
<evidence type="ECO:0000256" key="5">
    <source>
        <dbReference type="SAM" id="MobiDB-lite"/>
    </source>
</evidence>
<dbReference type="SUPFAM" id="SSF57756">
    <property type="entry name" value="Retrovirus zinc finger-like domains"/>
    <property type="match status" value="1"/>
</dbReference>
<evidence type="ECO:0000256" key="2">
    <source>
        <dbReference type="ARBA" id="ARBA00022771"/>
    </source>
</evidence>
<feature type="region of interest" description="Disordered" evidence="5">
    <location>
        <begin position="245"/>
        <end position="265"/>
    </location>
</feature>
<dbReference type="STRING" id="79200.A0A166FH98"/>
<keyword evidence="1" id="KW-0479">Metal-binding</keyword>
<dbReference type="GO" id="GO:0003676">
    <property type="term" value="F:nucleic acid binding"/>
    <property type="evidence" value="ECO:0007669"/>
    <property type="project" value="InterPro"/>
</dbReference>